<dbReference type="Proteomes" id="UP000011645">
    <property type="component" value="Unassembled WGS sequence"/>
</dbReference>
<feature type="compositionally biased region" description="Basic and acidic residues" evidence="1">
    <location>
        <begin position="15"/>
        <end position="33"/>
    </location>
</feature>
<dbReference type="AlphaFoldDB" id="D8J9V6"/>
<dbReference type="EMBL" id="CP002062">
    <property type="protein sequence ID" value="ADJ14478.1"/>
    <property type="molecule type" value="Genomic_DNA"/>
</dbReference>
<evidence type="ECO:0000256" key="1">
    <source>
        <dbReference type="SAM" id="MobiDB-lite"/>
    </source>
</evidence>
<feature type="region of interest" description="Disordered" evidence="1">
    <location>
        <begin position="147"/>
        <end position="201"/>
    </location>
</feature>
<dbReference type="Proteomes" id="UP000000390">
    <property type="component" value="Chromosome"/>
</dbReference>
<evidence type="ECO:0000313" key="3">
    <source>
        <dbReference type="EMBL" id="ELY40192.1"/>
    </source>
</evidence>
<protein>
    <submittedName>
        <fullName evidence="2">Uncharacterized protein</fullName>
    </submittedName>
</protein>
<evidence type="ECO:0000313" key="4">
    <source>
        <dbReference type="Proteomes" id="UP000000390"/>
    </source>
</evidence>
<dbReference type="EMBL" id="AOHV01000010">
    <property type="protein sequence ID" value="ELY40192.1"/>
    <property type="molecule type" value="Genomic_DNA"/>
</dbReference>
<dbReference type="KEGG" id="hje:HacjB3_05435"/>
<name>D8J9V6_HALJB</name>
<evidence type="ECO:0000313" key="2">
    <source>
        <dbReference type="EMBL" id="ADJ14478.1"/>
    </source>
</evidence>
<gene>
    <name evidence="2" type="ordered locus">HacjB3_05435</name>
    <name evidence="3" type="ORF">C497_03810</name>
</gene>
<organism evidence="2 4">
    <name type="scientific">Halalkalicoccus jeotgali (strain DSM 18796 / CECT 7217 / JCM 14584 / KCTC 4019 / B3)</name>
    <dbReference type="NCBI Taxonomy" id="795797"/>
    <lineage>
        <taxon>Archaea</taxon>
        <taxon>Methanobacteriati</taxon>
        <taxon>Methanobacteriota</taxon>
        <taxon>Stenosarchaea group</taxon>
        <taxon>Halobacteria</taxon>
        <taxon>Halobacteriales</taxon>
        <taxon>Halococcaceae</taxon>
        <taxon>Halalkalicoccus</taxon>
    </lineage>
</organism>
<dbReference type="PATRIC" id="fig|795797.18.peg.1090"/>
<proteinExistence type="predicted"/>
<feature type="region of interest" description="Disordered" evidence="1">
    <location>
        <begin position="57"/>
        <end position="126"/>
    </location>
</feature>
<sequence length="201" mass="21836">MPLTDDHPLSGTHEQAGEALRDRLTETDHTVDDLREAIDTGEYTAEQLRTFRRVEMRRDDPRSTALDALDEELDVLTSGPDLATEEPDLTPADVNSSSASPAMQRAGQGAGATEAGLEGVDLPDPYASGAPETLRIFVPTAMGVAGEFYPDKGTYDVPYRTDPNGGDDTRGMQVKLSLESENNPARLSRRDPHHPEYDPDG</sequence>
<dbReference type="RefSeq" id="WP_008414619.1">
    <property type="nucleotide sequence ID" value="NC_014297.1"/>
</dbReference>
<keyword evidence="5" id="KW-1185">Reference proteome</keyword>
<dbReference type="HOGENOM" id="CLU_1357873_0_0_2"/>
<reference evidence="2 4" key="1">
    <citation type="journal article" date="2010" name="J. Bacteriol.">
        <title>Complete genome sequence of Halalkalicoccus jeotgali B3(T), an extremely halophilic archaeon.</title>
        <authorList>
            <person name="Roh S.W."/>
            <person name="Nam Y.D."/>
            <person name="Nam S.H."/>
            <person name="Choi S.H."/>
            <person name="Park H.S."/>
            <person name="Bae J.W."/>
        </authorList>
    </citation>
    <scope>NUCLEOTIDE SEQUENCE [LARGE SCALE GENOMIC DNA]</scope>
    <source>
        <strain evidence="2">B3</strain>
        <strain evidence="4">DSM 18796 / CECT 7217 / JCM 14584 / KCTC 4019 / B3</strain>
    </source>
</reference>
<evidence type="ECO:0000313" key="5">
    <source>
        <dbReference type="Proteomes" id="UP000011645"/>
    </source>
</evidence>
<feature type="region of interest" description="Disordered" evidence="1">
    <location>
        <begin position="1"/>
        <end position="33"/>
    </location>
</feature>
<dbReference type="GeneID" id="9418891"/>
<feature type="compositionally biased region" description="Basic and acidic residues" evidence="1">
    <location>
        <begin position="188"/>
        <end position="201"/>
    </location>
</feature>
<accession>D8J9V6</accession>
<dbReference type="STRING" id="795797.HacjB3_05435"/>
<reference evidence="3 5" key="2">
    <citation type="journal article" date="2014" name="PLoS Genet.">
        <title>Phylogenetically driven sequencing of extremely halophilic archaea reveals strategies for static and dynamic osmo-response.</title>
        <authorList>
            <person name="Becker E.A."/>
            <person name="Seitzer P.M."/>
            <person name="Tritt A."/>
            <person name="Larsen D."/>
            <person name="Krusor M."/>
            <person name="Yao A.I."/>
            <person name="Wu D."/>
            <person name="Madern D."/>
            <person name="Eisen J.A."/>
            <person name="Darling A.E."/>
            <person name="Facciotti M.T."/>
        </authorList>
    </citation>
    <scope>NUCLEOTIDE SEQUENCE [LARGE SCALE GENOMIC DNA]</scope>
    <source>
        <strain evidence="3">B3</strain>
        <strain evidence="5">DSM 18796 / CECT 7217 / JCM 14584 / KCTC 4019 / B3</strain>
    </source>
</reference>